<sequence>MNIFIITSKTLAASSFIIGTILFTLQISFRHSHALVYPGIIFIIVAVILNTMSLLGLLIYLFVNPKEKHEIIKACGMVLLNIPIAILYFFIIINIEFPTEF</sequence>
<protein>
    <submittedName>
        <fullName evidence="2">Uncharacterized protein</fullName>
    </submittedName>
</protein>
<reference evidence="2" key="1">
    <citation type="submission" date="2024-04" db="EMBL/GenBank/DDBJ databases">
        <title>Mariniflexile litorale, isolated from the shallow sediments of the Sea of Japan.</title>
        <authorList>
            <person name="Romanenko L."/>
            <person name="Isaeva M."/>
        </authorList>
    </citation>
    <scope>NUCLEOTIDE SEQUENCE [LARGE SCALE GENOMIC DNA]</scope>
    <source>
        <strain evidence="2">KMM 9835</strain>
    </source>
</reference>
<evidence type="ECO:0000313" key="3">
    <source>
        <dbReference type="Proteomes" id="UP001224325"/>
    </source>
</evidence>
<evidence type="ECO:0000256" key="1">
    <source>
        <dbReference type="SAM" id="Phobius"/>
    </source>
</evidence>
<keyword evidence="3" id="KW-1185">Reference proteome</keyword>
<name>A0AAU7EBW1_9FLAO</name>
<dbReference type="Proteomes" id="UP001224325">
    <property type="component" value="Chromosome"/>
</dbReference>
<keyword evidence="1" id="KW-0472">Membrane</keyword>
<dbReference type="AlphaFoldDB" id="A0AAU7EBW1"/>
<keyword evidence="1" id="KW-0812">Transmembrane</keyword>
<dbReference type="RefSeq" id="WP_308990878.1">
    <property type="nucleotide sequence ID" value="NZ_CP155618.1"/>
</dbReference>
<accession>A0AAU7EBW1</accession>
<organism evidence="2 3">
    <name type="scientific">Mariniflexile litorale</name>
    <dbReference type="NCBI Taxonomy" id="3045158"/>
    <lineage>
        <taxon>Bacteria</taxon>
        <taxon>Pseudomonadati</taxon>
        <taxon>Bacteroidota</taxon>
        <taxon>Flavobacteriia</taxon>
        <taxon>Flavobacteriales</taxon>
        <taxon>Flavobacteriaceae</taxon>
        <taxon>Mariniflexile</taxon>
    </lineage>
</organism>
<dbReference type="EMBL" id="CP155618">
    <property type="protein sequence ID" value="XBL13123.1"/>
    <property type="molecule type" value="Genomic_DNA"/>
</dbReference>
<feature type="transmembrane region" description="Helical" evidence="1">
    <location>
        <begin position="12"/>
        <end position="29"/>
    </location>
</feature>
<feature type="transmembrane region" description="Helical" evidence="1">
    <location>
        <begin position="35"/>
        <end position="63"/>
    </location>
</feature>
<gene>
    <name evidence="2" type="ORF">QLS71_012395</name>
</gene>
<evidence type="ECO:0000313" key="2">
    <source>
        <dbReference type="EMBL" id="XBL13123.1"/>
    </source>
</evidence>
<feature type="transmembrane region" description="Helical" evidence="1">
    <location>
        <begin position="75"/>
        <end position="95"/>
    </location>
</feature>
<dbReference type="KEGG" id="mlil:QLS71_012395"/>
<proteinExistence type="predicted"/>
<keyword evidence="1" id="KW-1133">Transmembrane helix</keyword>